<proteinExistence type="predicted"/>
<sequence>MGFGAKPSKVDAEIEKGGTVRQLQNIVKNLEQKVEELTYIVTHGVRPTESQRSNDENTTHTHKSTPPSQVSVGEQGSAPPKKATPPVNLHRIVWAYKEGFPRKKQHVSYYIGLVLLLKLQKGRLQTHLLIRLYIMCHWEKVAGKYGSM</sequence>
<dbReference type="AlphaFoldDB" id="A0AAP0RCQ1"/>
<protein>
    <submittedName>
        <fullName evidence="2">Uncharacterized protein</fullName>
    </submittedName>
</protein>
<name>A0AAP0RCQ1_LIQFO</name>
<feature type="region of interest" description="Disordered" evidence="1">
    <location>
        <begin position="43"/>
        <end position="84"/>
    </location>
</feature>
<gene>
    <name evidence="2" type="ORF">L1049_021857</name>
</gene>
<organism evidence="2 3">
    <name type="scientific">Liquidambar formosana</name>
    <name type="common">Formosan gum</name>
    <dbReference type="NCBI Taxonomy" id="63359"/>
    <lineage>
        <taxon>Eukaryota</taxon>
        <taxon>Viridiplantae</taxon>
        <taxon>Streptophyta</taxon>
        <taxon>Embryophyta</taxon>
        <taxon>Tracheophyta</taxon>
        <taxon>Spermatophyta</taxon>
        <taxon>Magnoliopsida</taxon>
        <taxon>eudicotyledons</taxon>
        <taxon>Gunneridae</taxon>
        <taxon>Pentapetalae</taxon>
        <taxon>Saxifragales</taxon>
        <taxon>Altingiaceae</taxon>
        <taxon>Liquidambar</taxon>
    </lineage>
</organism>
<comment type="caution">
    <text evidence="2">The sequence shown here is derived from an EMBL/GenBank/DDBJ whole genome shotgun (WGS) entry which is preliminary data.</text>
</comment>
<dbReference type="EMBL" id="JBBPBK010000011">
    <property type="protein sequence ID" value="KAK9274607.1"/>
    <property type="molecule type" value="Genomic_DNA"/>
</dbReference>
<evidence type="ECO:0000256" key="1">
    <source>
        <dbReference type="SAM" id="MobiDB-lite"/>
    </source>
</evidence>
<dbReference type="Proteomes" id="UP001415857">
    <property type="component" value="Unassembled WGS sequence"/>
</dbReference>
<evidence type="ECO:0000313" key="2">
    <source>
        <dbReference type="EMBL" id="KAK9274607.1"/>
    </source>
</evidence>
<reference evidence="2 3" key="1">
    <citation type="journal article" date="2024" name="Plant J.">
        <title>Genome sequences and population genomics reveal climatic adaptation and genomic divergence between two closely related sweetgum species.</title>
        <authorList>
            <person name="Xu W.Q."/>
            <person name="Ren C.Q."/>
            <person name="Zhang X.Y."/>
            <person name="Comes H.P."/>
            <person name="Liu X.H."/>
            <person name="Li Y.G."/>
            <person name="Kettle C.J."/>
            <person name="Jalonen R."/>
            <person name="Gaisberger H."/>
            <person name="Ma Y.Z."/>
            <person name="Qiu Y.X."/>
        </authorList>
    </citation>
    <scope>NUCLEOTIDE SEQUENCE [LARGE SCALE GENOMIC DNA]</scope>
    <source>
        <strain evidence="2">Hangzhou</strain>
    </source>
</reference>
<keyword evidence="3" id="KW-1185">Reference proteome</keyword>
<evidence type="ECO:0000313" key="3">
    <source>
        <dbReference type="Proteomes" id="UP001415857"/>
    </source>
</evidence>
<feature type="compositionally biased region" description="Polar residues" evidence="1">
    <location>
        <begin position="64"/>
        <end position="74"/>
    </location>
</feature>
<accession>A0AAP0RCQ1</accession>